<dbReference type="GO" id="GO:1990481">
    <property type="term" value="P:mRNA pseudouridine synthesis"/>
    <property type="evidence" value="ECO:0007669"/>
    <property type="project" value="TreeGrafter"/>
</dbReference>
<comment type="function">
    <text evidence="5">Responsible for synthesis of pseudouridine from uracil-55 in the psi GC loop of transfer RNAs.</text>
</comment>
<feature type="compositionally biased region" description="Polar residues" evidence="6">
    <location>
        <begin position="46"/>
        <end position="55"/>
    </location>
</feature>
<evidence type="ECO:0000313" key="8">
    <source>
        <dbReference type="EMBL" id="TWU66876.1"/>
    </source>
</evidence>
<dbReference type="InterPro" id="IPR002501">
    <property type="entry name" value="PsdUridine_synth_N"/>
</dbReference>
<evidence type="ECO:0000256" key="2">
    <source>
        <dbReference type="ARBA" id="ARBA00005642"/>
    </source>
</evidence>
<evidence type="ECO:0000256" key="4">
    <source>
        <dbReference type="ARBA" id="ARBA00023235"/>
    </source>
</evidence>
<dbReference type="EC" id="5.4.99.25" evidence="5"/>
<sequence>MEAMKFFGFLNCHKPPGMTSRDLVNLGTGAIRKSYRERLAVVVSDTDGSPEQSDAPTPRRKPPKVGHAGTLDPLAEGVLVMGVGPAAKLTSYLQLASKQYQAHFVLGQRSESGDLEQPVQTIDDAPIPTLDELQSAARQLTGRIRQVPPSHSAIKINGRRAYKMARKGVEVPMPARAVDIHELTIQRYEYPNVWLDICCGSGTYIRTLGMDLARRCGTESVMHHLVRTRVGQFELADAMSVQQIREGRCMSLLRPANEGLAHLTTLHLDDEQTWRITNGLSLHVSRTRTTAAGDKEVRDAAAIDPSGDVCAIAQRRSDHWRPTRVFHKRLFTL</sequence>
<keyword evidence="3 5" id="KW-0819">tRNA processing</keyword>
<name>A0A5C6FWW6_9PLAN</name>
<evidence type="ECO:0000256" key="3">
    <source>
        <dbReference type="ARBA" id="ARBA00022694"/>
    </source>
</evidence>
<dbReference type="InterPro" id="IPR014780">
    <property type="entry name" value="tRNA_psdUridine_synth_TruB"/>
</dbReference>
<dbReference type="Proteomes" id="UP000316476">
    <property type="component" value="Unassembled WGS sequence"/>
</dbReference>
<dbReference type="EMBL" id="SJPZ01000001">
    <property type="protein sequence ID" value="TWU66876.1"/>
    <property type="molecule type" value="Genomic_DNA"/>
</dbReference>
<dbReference type="PANTHER" id="PTHR13767">
    <property type="entry name" value="TRNA-PSEUDOURIDINE SYNTHASE"/>
    <property type="match status" value="1"/>
</dbReference>
<feature type="region of interest" description="Disordered" evidence="6">
    <location>
        <begin position="43"/>
        <end position="69"/>
    </location>
</feature>
<evidence type="ECO:0000256" key="5">
    <source>
        <dbReference type="HAMAP-Rule" id="MF_01080"/>
    </source>
</evidence>
<feature type="active site" description="Nucleophile" evidence="5">
    <location>
        <position position="72"/>
    </location>
</feature>
<dbReference type="AlphaFoldDB" id="A0A5C6FWW6"/>
<dbReference type="SUPFAM" id="SSF55120">
    <property type="entry name" value="Pseudouridine synthase"/>
    <property type="match status" value="1"/>
</dbReference>
<dbReference type="PANTHER" id="PTHR13767:SF2">
    <property type="entry name" value="PSEUDOURIDYLATE SYNTHASE TRUB1"/>
    <property type="match status" value="1"/>
</dbReference>
<dbReference type="Gene3D" id="3.30.2350.10">
    <property type="entry name" value="Pseudouridine synthase"/>
    <property type="match status" value="1"/>
</dbReference>
<dbReference type="HAMAP" id="MF_01080">
    <property type="entry name" value="TruB_bact"/>
    <property type="match status" value="1"/>
</dbReference>
<dbReference type="NCBIfam" id="TIGR00431">
    <property type="entry name" value="TruB"/>
    <property type="match status" value="1"/>
</dbReference>
<comment type="caution">
    <text evidence="8">The sequence shown here is derived from an EMBL/GenBank/DDBJ whole genome shotgun (WGS) entry which is preliminary data.</text>
</comment>
<gene>
    <name evidence="5 8" type="primary">truB</name>
    <name evidence="8" type="ORF">V7x_24470</name>
</gene>
<comment type="similarity">
    <text evidence="2 5">Belongs to the pseudouridine synthase TruB family. Type 1 subfamily.</text>
</comment>
<dbReference type="GO" id="GO:0031119">
    <property type="term" value="P:tRNA pseudouridine synthesis"/>
    <property type="evidence" value="ECO:0007669"/>
    <property type="project" value="UniProtKB-UniRule"/>
</dbReference>
<dbReference type="GO" id="GO:0160148">
    <property type="term" value="F:tRNA pseudouridine(55) synthase activity"/>
    <property type="evidence" value="ECO:0007669"/>
    <property type="project" value="UniProtKB-EC"/>
</dbReference>
<dbReference type="OrthoDB" id="9802309at2"/>
<dbReference type="Pfam" id="PF01509">
    <property type="entry name" value="TruB_N"/>
    <property type="match status" value="1"/>
</dbReference>
<proteinExistence type="inferred from homology"/>
<evidence type="ECO:0000256" key="6">
    <source>
        <dbReference type="SAM" id="MobiDB-lite"/>
    </source>
</evidence>
<dbReference type="GO" id="GO:0003723">
    <property type="term" value="F:RNA binding"/>
    <property type="evidence" value="ECO:0007669"/>
    <property type="project" value="InterPro"/>
</dbReference>
<reference evidence="8 9" key="1">
    <citation type="submission" date="2019-02" db="EMBL/GenBank/DDBJ databases">
        <title>Deep-cultivation of Planctomycetes and their phenomic and genomic characterization uncovers novel biology.</title>
        <authorList>
            <person name="Wiegand S."/>
            <person name="Jogler M."/>
            <person name="Boedeker C."/>
            <person name="Pinto D."/>
            <person name="Vollmers J."/>
            <person name="Rivas-Marin E."/>
            <person name="Kohn T."/>
            <person name="Peeters S.H."/>
            <person name="Heuer A."/>
            <person name="Rast P."/>
            <person name="Oberbeckmann S."/>
            <person name="Bunk B."/>
            <person name="Jeske O."/>
            <person name="Meyerdierks A."/>
            <person name="Storesund J.E."/>
            <person name="Kallscheuer N."/>
            <person name="Luecker S."/>
            <person name="Lage O.M."/>
            <person name="Pohl T."/>
            <person name="Merkel B.J."/>
            <person name="Hornburger P."/>
            <person name="Mueller R.-W."/>
            <person name="Bruemmer F."/>
            <person name="Labrenz M."/>
            <person name="Spormann A.M."/>
            <person name="Op Den Camp H."/>
            <person name="Overmann J."/>
            <person name="Amann R."/>
            <person name="Jetten M.S.M."/>
            <person name="Mascher T."/>
            <person name="Medema M.H."/>
            <person name="Devos D.P."/>
            <person name="Kaster A.-K."/>
            <person name="Ovreas L."/>
            <person name="Rohde M."/>
            <person name="Galperin M.Y."/>
            <person name="Jogler C."/>
        </authorList>
    </citation>
    <scope>NUCLEOTIDE SEQUENCE [LARGE SCALE GENOMIC DNA]</scope>
    <source>
        <strain evidence="8 9">V7</strain>
    </source>
</reference>
<accession>A0A5C6FWW6</accession>
<evidence type="ECO:0000259" key="7">
    <source>
        <dbReference type="Pfam" id="PF01509"/>
    </source>
</evidence>
<keyword evidence="4 5" id="KW-0413">Isomerase</keyword>
<feature type="domain" description="Pseudouridine synthase II N-terminal" evidence="7">
    <location>
        <begin position="63"/>
        <end position="205"/>
    </location>
</feature>
<organism evidence="8 9">
    <name type="scientific">Crateriforma conspicua</name>
    <dbReference type="NCBI Taxonomy" id="2527996"/>
    <lineage>
        <taxon>Bacteria</taxon>
        <taxon>Pseudomonadati</taxon>
        <taxon>Planctomycetota</taxon>
        <taxon>Planctomycetia</taxon>
        <taxon>Planctomycetales</taxon>
        <taxon>Planctomycetaceae</taxon>
        <taxon>Crateriforma</taxon>
    </lineage>
</organism>
<comment type="catalytic activity">
    <reaction evidence="1 5">
        <text>uridine(55) in tRNA = pseudouridine(55) in tRNA</text>
        <dbReference type="Rhea" id="RHEA:42532"/>
        <dbReference type="Rhea" id="RHEA-COMP:10101"/>
        <dbReference type="Rhea" id="RHEA-COMP:10102"/>
        <dbReference type="ChEBI" id="CHEBI:65314"/>
        <dbReference type="ChEBI" id="CHEBI:65315"/>
        <dbReference type="EC" id="5.4.99.25"/>
    </reaction>
</comment>
<evidence type="ECO:0000313" key="9">
    <source>
        <dbReference type="Proteomes" id="UP000316476"/>
    </source>
</evidence>
<dbReference type="InterPro" id="IPR020103">
    <property type="entry name" value="PsdUridine_synth_cat_dom_sf"/>
</dbReference>
<evidence type="ECO:0000256" key="1">
    <source>
        <dbReference type="ARBA" id="ARBA00000385"/>
    </source>
</evidence>
<protein>
    <recommendedName>
        <fullName evidence="5">tRNA pseudouridine synthase B</fullName>
        <ecNumber evidence="5">5.4.99.25</ecNumber>
    </recommendedName>
    <alternativeName>
        <fullName evidence="5">tRNA pseudouridine(55) synthase</fullName>
        <shortName evidence="5">Psi55 synthase</shortName>
    </alternativeName>
    <alternativeName>
        <fullName evidence="5">tRNA pseudouridylate synthase</fullName>
    </alternativeName>
    <alternativeName>
        <fullName evidence="5">tRNA-uridine isomerase</fullName>
    </alternativeName>
</protein>